<dbReference type="InterPro" id="IPR011712">
    <property type="entry name" value="Sig_transdc_His_kin_sub3_dim/P"/>
</dbReference>
<protein>
    <submittedName>
        <fullName evidence="5">Two-component sensor</fullName>
    </submittedName>
</protein>
<dbReference type="Gene3D" id="1.20.5.1930">
    <property type="match status" value="1"/>
</dbReference>
<name>Q5P5H6_AROAE</name>
<dbReference type="InterPro" id="IPR036890">
    <property type="entry name" value="HATPase_C_sf"/>
</dbReference>
<keyword evidence="1" id="KW-0808">Transferase</keyword>
<evidence type="ECO:0000313" key="5">
    <source>
        <dbReference type="EMBL" id="CAI07436.1"/>
    </source>
</evidence>
<dbReference type="CDD" id="cd16917">
    <property type="entry name" value="HATPase_UhpB-NarQ-NarX-like"/>
    <property type="match status" value="1"/>
</dbReference>
<dbReference type="OrthoDB" id="9792869at2"/>
<dbReference type="PANTHER" id="PTHR24421:SF59">
    <property type="entry name" value="OXYGEN SENSOR HISTIDINE KINASE NREB"/>
    <property type="match status" value="1"/>
</dbReference>
<dbReference type="Gene3D" id="3.30.450.20">
    <property type="entry name" value="PAS domain"/>
    <property type="match status" value="1"/>
</dbReference>
<dbReference type="AlphaFoldDB" id="Q5P5H6"/>
<dbReference type="Pfam" id="PF02518">
    <property type="entry name" value="HATPase_c"/>
    <property type="match status" value="1"/>
</dbReference>
<dbReference type="Gene3D" id="3.30.565.10">
    <property type="entry name" value="Histidine kinase-like ATPase, C-terminal domain"/>
    <property type="match status" value="1"/>
</dbReference>
<dbReference type="RefSeq" id="WP_011237156.1">
    <property type="nucleotide sequence ID" value="NC_006513.1"/>
</dbReference>
<dbReference type="NCBIfam" id="TIGR00229">
    <property type="entry name" value="sensory_box"/>
    <property type="match status" value="1"/>
</dbReference>
<dbReference type="InterPro" id="IPR000014">
    <property type="entry name" value="PAS"/>
</dbReference>
<dbReference type="GO" id="GO:0016020">
    <property type="term" value="C:membrane"/>
    <property type="evidence" value="ECO:0007669"/>
    <property type="project" value="InterPro"/>
</dbReference>
<gene>
    <name evidence="5" type="primary">tcs1</name>
    <name evidence="5" type="ORF">c1A75</name>
</gene>
<dbReference type="SUPFAM" id="SSF55874">
    <property type="entry name" value="ATPase domain of HSP90 chaperone/DNA topoisomerase II/histidine kinase"/>
    <property type="match status" value="1"/>
</dbReference>
<dbReference type="GO" id="GO:0046983">
    <property type="term" value="F:protein dimerization activity"/>
    <property type="evidence" value="ECO:0007669"/>
    <property type="project" value="InterPro"/>
</dbReference>
<dbReference type="PROSITE" id="PS50109">
    <property type="entry name" value="HIS_KIN"/>
    <property type="match status" value="1"/>
</dbReference>
<dbReference type="Proteomes" id="UP000006552">
    <property type="component" value="Chromosome"/>
</dbReference>
<evidence type="ECO:0000313" key="6">
    <source>
        <dbReference type="Proteomes" id="UP000006552"/>
    </source>
</evidence>
<evidence type="ECO:0000256" key="3">
    <source>
        <dbReference type="ARBA" id="ARBA00023012"/>
    </source>
</evidence>
<evidence type="ECO:0000259" key="4">
    <source>
        <dbReference type="PROSITE" id="PS50109"/>
    </source>
</evidence>
<dbReference type="STRING" id="76114.c1A75"/>
<accession>Q5P5H6</accession>
<dbReference type="Pfam" id="PF07730">
    <property type="entry name" value="HisKA_3"/>
    <property type="match status" value="1"/>
</dbReference>
<dbReference type="PANTHER" id="PTHR24421">
    <property type="entry name" value="NITRATE/NITRITE SENSOR PROTEIN NARX-RELATED"/>
    <property type="match status" value="1"/>
</dbReference>
<dbReference type="HOGENOM" id="CLU_000445_114_0_4"/>
<dbReference type="SUPFAM" id="SSF55785">
    <property type="entry name" value="PYP-like sensor domain (PAS domain)"/>
    <property type="match status" value="1"/>
</dbReference>
<dbReference type="GO" id="GO:0000155">
    <property type="term" value="F:phosphorelay sensor kinase activity"/>
    <property type="evidence" value="ECO:0007669"/>
    <property type="project" value="InterPro"/>
</dbReference>
<dbReference type="InterPro" id="IPR003594">
    <property type="entry name" value="HATPase_dom"/>
</dbReference>
<dbReference type="KEGG" id="eba:c1A75"/>
<feature type="domain" description="Histidine kinase" evidence="4">
    <location>
        <begin position="223"/>
        <end position="420"/>
    </location>
</feature>
<organism evidence="5 6">
    <name type="scientific">Aromatoleum aromaticum (strain DSM 19018 / LMG 30748 / EbN1)</name>
    <name type="common">Azoarcus sp. (strain EbN1)</name>
    <dbReference type="NCBI Taxonomy" id="76114"/>
    <lineage>
        <taxon>Bacteria</taxon>
        <taxon>Pseudomonadati</taxon>
        <taxon>Pseudomonadota</taxon>
        <taxon>Betaproteobacteria</taxon>
        <taxon>Rhodocyclales</taxon>
        <taxon>Rhodocyclaceae</taxon>
        <taxon>Aromatoleum</taxon>
    </lineage>
</organism>
<evidence type="ECO:0000256" key="2">
    <source>
        <dbReference type="ARBA" id="ARBA00022777"/>
    </source>
</evidence>
<dbReference type="Pfam" id="PF13426">
    <property type="entry name" value="PAS_9"/>
    <property type="match status" value="1"/>
</dbReference>
<sequence>MPLDASAILVMPPGVRVCAGGAVLQNVEEVVVLYWVIAMKDHKNGVNFGKGSSGPQCGNCETSSATAIALRESESKFRTIFEKSPNPVTLIDNGVFVDCNDATVSLHGYENKAQLIGLTPADVSPESQPDGRLSSEKAIEVVRIALENGSYHFPWAIRRKDGEVLDAEVVLTAIFVGGKKIIHATWQDVTAGNRAKKKLIESERFLRETCKHVEEVREEEKASIAREIHDELGQLLTALKMEVFCIKPGRSHDVELMSKADAMGVLIDSIIVRVRDIATALRPKVLELGLVVAVEWLLQDFMRRSGIHCQLHLEDEGVVNSLGSSQTLALFRILQESLTNAARHSKASNVGVWLARNGKFAELVIEDDGVGFDPSGSDDQLRGLGLRGIKERTILLGGRFEIGSRRGAGVKLKVAIPVSGP</sequence>
<dbReference type="InterPro" id="IPR005467">
    <property type="entry name" value="His_kinase_dom"/>
</dbReference>
<keyword evidence="6" id="KW-1185">Reference proteome</keyword>
<evidence type="ECO:0000256" key="1">
    <source>
        <dbReference type="ARBA" id="ARBA00022679"/>
    </source>
</evidence>
<dbReference type="InterPro" id="IPR050482">
    <property type="entry name" value="Sensor_HK_TwoCompSys"/>
</dbReference>
<proteinExistence type="predicted"/>
<dbReference type="eggNOG" id="COG4585">
    <property type="taxonomic scope" value="Bacteria"/>
</dbReference>
<reference evidence="5 6" key="1">
    <citation type="journal article" date="2005" name="Arch. Microbiol.">
        <title>The genome sequence of an anaerobic aromatic-degrading denitrifying bacterium, strain EbN1.</title>
        <authorList>
            <person name="Rabus R."/>
            <person name="Kube M."/>
            <person name="Heider J."/>
            <person name="Beck A."/>
            <person name="Heitmann K."/>
            <person name="Widdel F."/>
            <person name="Reinhardt R."/>
        </authorList>
    </citation>
    <scope>NUCLEOTIDE SEQUENCE [LARGE SCALE GENOMIC DNA]</scope>
    <source>
        <strain evidence="5 6">EbN1</strain>
    </source>
</reference>
<keyword evidence="2" id="KW-0418">Kinase</keyword>
<dbReference type="InterPro" id="IPR035965">
    <property type="entry name" value="PAS-like_dom_sf"/>
</dbReference>
<dbReference type="EMBL" id="CR555306">
    <property type="protein sequence ID" value="CAI07436.1"/>
    <property type="molecule type" value="Genomic_DNA"/>
</dbReference>
<keyword evidence="3" id="KW-0902">Two-component regulatory system</keyword>
<dbReference type="SMART" id="SM00387">
    <property type="entry name" value="HATPase_c"/>
    <property type="match status" value="1"/>
</dbReference>